<dbReference type="InterPro" id="IPR003743">
    <property type="entry name" value="Zf-RING_7"/>
</dbReference>
<dbReference type="Gene3D" id="1.10.287.1490">
    <property type="match status" value="1"/>
</dbReference>
<reference evidence="3 4" key="2">
    <citation type="journal article" date="2016" name="Int. J. Syst. Evol. Microbiol.">
        <title>Flavisolibacter tropicus sp. nov., isolated from tropical soil.</title>
        <authorList>
            <person name="Lee J.J."/>
            <person name="Kang M.S."/>
            <person name="Kim G.S."/>
            <person name="Lee C.S."/>
            <person name="Lim S."/>
            <person name="Lee J."/>
            <person name="Roh S.H."/>
            <person name="Kang H."/>
            <person name="Ha J.M."/>
            <person name="Bae S."/>
            <person name="Jung H.Y."/>
            <person name="Kim M.K."/>
        </authorList>
    </citation>
    <scope>NUCLEOTIDE SEQUENCE [LARGE SCALE GENOMIC DNA]</scope>
    <source>
        <strain evidence="3 4">LCS9</strain>
    </source>
</reference>
<sequence length="251" mass="28572">MANVKEYSVEEKLTSLVNLQKVDSKLDEIRILKGELPMEVADLEDEIQGLHARQLRIEEEINGITEFISQKKEAIKEAEGLLKKYEKDSENVKNNREFEAINKEIEMQQLEIKLCEKHIKDANEEIAEKAQALEKAKKALNTKEGVLNSKKGELEKIIASTEKEEAQFLKSAEAARSHVDDRLLASYEKIRKNYRNGLAVVPVERDACGGCFYSIPPQKQSEIKQRKKVMVCENCGRILVDAELVDSVEVK</sequence>
<dbReference type="STRING" id="1492898.SY85_09525"/>
<dbReference type="PANTHER" id="PTHR39082">
    <property type="entry name" value="PHOSPHOLIPASE C-BETA-2-RELATED"/>
    <property type="match status" value="1"/>
</dbReference>
<dbReference type="EMBL" id="CP011390">
    <property type="protein sequence ID" value="ANE50708.1"/>
    <property type="molecule type" value="Genomic_DNA"/>
</dbReference>
<organism evidence="3 4">
    <name type="scientific">Flavisolibacter tropicus</name>
    <dbReference type="NCBI Taxonomy" id="1492898"/>
    <lineage>
        <taxon>Bacteria</taxon>
        <taxon>Pseudomonadati</taxon>
        <taxon>Bacteroidota</taxon>
        <taxon>Chitinophagia</taxon>
        <taxon>Chitinophagales</taxon>
        <taxon>Chitinophagaceae</taxon>
        <taxon>Flavisolibacter</taxon>
    </lineage>
</organism>
<evidence type="ECO:0000313" key="4">
    <source>
        <dbReference type="Proteomes" id="UP000077177"/>
    </source>
</evidence>
<evidence type="ECO:0000256" key="1">
    <source>
        <dbReference type="SAM" id="Coils"/>
    </source>
</evidence>
<dbReference type="RefSeq" id="WP_066403941.1">
    <property type="nucleotide sequence ID" value="NZ_CP011390.1"/>
</dbReference>
<protein>
    <submittedName>
        <fullName evidence="3">Zinc ribbon domain protein</fullName>
    </submittedName>
</protein>
<evidence type="ECO:0000259" key="2">
    <source>
        <dbReference type="Pfam" id="PF02591"/>
    </source>
</evidence>
<dbReference type="AlphaFoldDB" id="A0A172TUQ9"/>
<proteinExistence type="predicted"/>
<dbReference type="PATRIC" id="fig|1492898.3.peg.2048"/>
<feature type="coiled-coil region" evidence="1">
    <location>
        <begin position="40"/>
        <end position="143"/>
    </location>
</feature>
<name>A0A172TUQ9_9BACT</name>
<evidence type="ECO:0000313" key="3">
    <source>
        <dbReference type="EMBL" id="ANE50708.1"/>
    </source>
</evidence>
<accession>A0A172TUQ9</accession>
<feature type="domain" description="C4-type zinc ribbon" evidence="2">
    <location>
        <begin position="207"/>
        <end position="239"/>
    </location>
</feature>
<dbReference type="Pfam" id="PF02591">
    <property type="entry name" value="Zn_ribbon_9"/>
    <property type="match status" value="1"/>
</dbReference>
<dbReference type="InterPro" id="IPR052376">
    <property type="entry name" value="Oxidative_Scav/Glycosyltrans"/>
</dbReference>
<dbReference type="Proteomes" id="UP000077177">
    <property type="component" value="Chromosome"/>
</dbReference>
<keyword evidence="1" id="KW-0175">Coiled coil</keyword>
<reference evidence="4" key="1">
    <citation type="submission" date="2015-01" db="EMBL/GenBank/DDBJ databases">
        <title>Flavisolibacter sp./LCS9/ whole genome sequencing.</title>
        <authorList>
            <person name="Kim M.K."/>
            <person name="Srinivasan S."/>
            <person name="Lee J.-J."/>
        </authorList>
    </citation>
    <scope>NUCLEOTIDE SEQUENCE [LARGE SCALE GENOMIC DNA]</scope>
    <source>
        <strain evidence="4">LCS9</strain>
    </source>
</reference>
<keyword evidence="4" id="KW-1185">Reference proteome</keyword>
<gene>
    <name evidence="3" type="ORF">SY85_09525</name>
</gene>
<dbReference type="PANTHER" id="PTHR39082:SF1">
    <property type="entry name" value="SCAVENGER RECEPTOR CLASS A MEMBER 3"/>
    <property type="match status" value="1"/>
</dbReference>
<dbReference type="OrthoDB" id="9795058at2"/>
<dbReference type="KEGG" id="fla:SY85_09525"/>